<dbReference type="PANTHER" id="PTHR13471">
    <property type="entry name" value="TETRATRICOPEPTIDE-LIKE HELICAL"/>
    <property type="match status" value="1"/>
</dbReference>
<organism evidence="5 6">
    <name type="scientific">Drosophila ananassae</name>
    <name type="common">Fruit fly</name>
    <dbReference type="NCBI Taxonomy" id="7217"/>
    <lineage>
        <taxon>Eukaryota</taxon>
        <taxon>Metazoa</taxon>
        <taxon>Ecdysozoa</taxon>
        <taxon>Arthropoda</taxon>
        <taxon>Hexapoda</taxon>
        <taxon>Insecta</taxon>
        <taxon>Pterygota</taxon>
        <taxon>Neoptera</taxon>
        <taxon>Endopterygota</taxon>
        <taxon>Diptera</taxon>
        <taxon>Brachycera</taxon>
        <taxon>Muscomorpha</taxon>
        <taxon>Ephydroidea</taxon>
        <taxon>Drosophilidae</taxon>
        <taxon>Drosophila</taxon>
        <taxon>Sophophora</taxon>
    </lineage>
</organism>
<dbReference type="HOGENOM" id="CLU_007550_2_0_1"/>
<dbReference type="OrthoDB" id="297219at2759"/>
<feature type="region of interest" description="Disordered" evidence="4">
    <location>
        <begin position="57"/>
        <end position="144"/>
    </location>
</feature>
<evidence type="ECO:0000256" key="1">
    <source>
        <dbReference type="ARBA" id="ARBA00004123"/>
    </source>
</evidence>
<evidence type="ECO:0000256" key="4">
    <source>
        <dbReference type="SAM" id="MobiDB-lite"/>
    </source>
</evidence>
<keyword evidence="6" id="KW-1185">Reference proteome</keyword>
<proteinExistence type="inferred from homology"/>
<reference evidence="5 6" key="1">
    <citation type="journal article" date="2007" name="Nature">
        <title>Evolution of genes and genomes on the Drosophila phylogeny.</title>
        <authorList>
            <consortium name="Drosophila 12 Genomes Consortium"/>
            <person name="Clark A.G."/>
            <person name="Eisen M.B."/>
            <person name="Smith D.R."/>
            <person name="Bergman C.M."/>
            <person name="Oliver B."/>
            <person name="Markow T.A."/>
            <person name="Kaufman T.C."/>
            <person name="Kellis M."/>
            <person name="Gelbart W."/>
            <person name="Iyer V.N."/>
            <person name="Pollard D.A."/>
            <person name="Sackton T.B."/>
            <person name="Larracuente A.M."/>
            <person name="Singh N.D."/>
            <person name="Abad J.P."/>
            <person name="Abt D.N."/>
            <person name="Adryan B."/>
            <person name="Aguade M."/>
            <person name="Akashi H."/>
            <person name="Anderson W.W."/>
            <person name="Aquadro C.F."/>
            <person name="Ardell D.H."/>
            <person name="Arguello R."/>
            <person name="Artieri C.G."/>
            <person name="Barbash D.A."/>
            <person name="Barker D."/>
            <person name="Barsanti P."/>
            <person name="Batterham P."/>
            <person name="Batzoglou S."/>
            <person name="Begun D."/>
            <person name="Bhutkar A."/>
            <person name="Blanco E."/>
            <person name="Bosak S.A."/>
            <person name="Bradley R.K."/>
            <person name="Brand A.D."/>
            <person name="Brent M.R."/>
            <person name="Brooks A.N."/>
            <person name="Brown R.H."/>
            <person name="Butlin R.K."/>
            <person name="Caggese C."/>
            <person name="Calvi B.R."/>
            <person name="Bernardo de Carvalho A."/>
            <person name="Caspi A."/>
            <person name="Castrezana S."/>
            <person name="Celniker S.E."/>
            <person name="Chang J.L."/>
            <person name="Chapple C."/>
            <person name="Chatterji S."/>
            <person name="Chinwalla A."/>
            <person name="Civetta A."/>
            <person name="Clifton S.W."/>
            <person name="Comeron J.M."/>
            <person name="Costello J.C."/>
            <person name="Coyne J.A."/>
            <person name="Daub J."/>
            <person name="David R.G."/>
            <person name="Delcher A.L."/>
            <person name="Delehaunty K."/>
            <person name="Do C.B."/>
            <person name="Ebling H."/>
            <person name="Edwards K."/>
            <person name="Eickbush T."/>
            <person name="Evans J.D."/>
            <person name="Filipski A."/>
            <person name="Findeiss S."/>
            <person name="Freyhult E."/>
            <person name="Fulton L."/>
            <person name="Fulton R."/>
            <person name="Garcia A.C."/>
            <person name="Gardiner A."/>
            <person name="Garfield D.A."/>
            <person name="Garvin B.E."/>
            <person name="Gibson G."/>
            <person name="Gilbert D."/>
            <person name="Gnerre S."/>
            <person name="Godfrey J."/>
            <person name="Good R."/>
            <person name="Gotea V."/>
            <person name="Gravely B."/>
            <person name="Greenberg A.J."/>
            <person name="Griffiths-Jones S."/>
            <person name="Gross S."/>
            <person name="Guigo R."/>
            <person name="Gustafson E.A."/>
            <person name="Haerty W."/>
            <person name="Hahn M.W."/>
            <person name="Halligan D.L."/>
            <person name="Halpern A.L."/>
            <person name="Halter G.M."/>
            <person name="Han M.V."/>
            <person name="Heger A."/>
            <person name="Hillier L."/>
            <person name="Hinrichs A.S."/>
            <person name="Holmes I."/>
            <person name="Hoskins R.A."/>
            <person name="Hubisz M.J."/>
            <person name="Hultmark D."/>
            <person name="Huntley M.A."/>
            <person name="Jaffe D.B."/>
            <person name="Jagadeeshan S."/>
            <person name="Jeck W.R."/>
            <person name="Johnson J."/>
            <person name="Jones C.D."/>
            <person name="Jordan W.C."/>
            <person name="Karpen G.H."/>
            <person name="Kataoka E."/>
            <person name="Keightley P.D."/>
            <person name="Kheradpour P."/>
            <person name="Kirkness E.F."/>
            <person name="Koerich L.B."/>
            <person name="Kristiansen K."/>
            <person name="Kudrna D."/>
            <person name="Kulathinal R.J."/>
            <person name="Kumar S."/>
            <person name="Kwok R."/>
            <person name="Lander E."/>
            <person name="Langley C.H."/>
            <person name="Lapoint R."/>
            <person name="Lazzaro B.P."/>
            <person name="Lee S.J."/>
            <person name="Levesque L."/>
            <person name="Li R."/>
            <person name="Lin C.F."/>
            <person name="Lin M.F."/>
            <person name="Lindblad-Toh K."/>
            <person name="Llopart A."/>
            <person name="Long M."/>
            <person name="Low L."/>
            <person name="Lozovsky E."/>
            <person name="Lu J."/>
            <person name="Luo M."/>
            <person name="Machado C.A."/>
            <person name="Makalowski W."/>
            <person name="Marzo M."/>
            <person name="Matsuda M."/>
            <person name="Matzkin L."/>
            <person name="McAllister B."/>
            <person name="McBride C.S."/>
            <person name="McKernan B."/>
            <person name="McKernan K."/>
            <person name="Mendez-Lago M."/>
            <person name="Minx P."/>
            <person name="Mollenhauer M.U."/>
            <person name="Montooth K."/>
            <person name="Mount S.M."/>
            <person name="Mu X."/>
            <person name="Myers E."/>
            <person name="Negre B."/>
            <person name="Newfeld S."/>
            <person name="Nielsen R."/>
            <person name="Noor M.A."/>
            <person name="O'Grady P."/>
            <person name="Pachter L."/>
            <person name="Papaceit M."/>
            <person name="Parisi M.J."/>
            <person name="Parisi M."/>
            <person name="Parts L."/>
            <person name="Pedersen J.S."/>
            <person name="Pesole G."/>
            <person name="Phillippy A.M."/>
            <person name="Ponting C.P."/>
            <person name="Pop M."/>
            <person name="Porcelli D."/>
            <person name="Powell J.R."/>
            <person name="Prohaska S."/>
            <person name="Pruitt K."/>
            <person name="Puig M."/>
            <person name="Quesneville H."/>
            <person name="Ram K.R."/>
            <person name="Rand D."/>
            <person name="Rasmussen M.D."/>
            <person name="Reed L.K."/>
            <person name="Reenan R."/>
            <person name="Reily A."/>
            <person name="Remington K.A."/>
            <person name="Rieger T.T."/>
            <person name="Ritchie M.G."/>
            <person name="Robin C."/>
            <person name="Rogers Y.H."/>
            <person name="Rohde C."/>
            <person name="Rozas J."/>
            <person name="Rubenfield M.J."/>
            <person name="Ruiz A."/>
            <person name="Russo S."/>
            <person name="Salzberg S.L."/>
            <person name="Sanchez-Gracia A."/>
            <person name="Saranga D.J."/>
            <person name="Sato H."/>
            <person name="Schaeffer S.W."/>
            <person name="Schatz M.C."/>
            <person name="Schlenke T."/>
            <person name="Schwartz R."/>
            <person name="Segarra C."/>
            <person name="Singh R.S."/>
            <person name="Sirot L."/>
            <person name="Sirota M."/>
            <person name="Sisneros N.B."/>
            <person name="Smith C.D."/>
            <person name="Smith T.F."/>
            <person name="Spieth J."/>
            <person name="Stage D.E."/>
            <person name="Stark A."/>
            <person name="Stephan W."/>
            <person name="Strausberg R.L."/>
            <person name="Strempel S."/>
            <person name="Sturgill D."/>
            <person name="Sutton G."/>
            <person name="Sutton G.G."/>
            <person name="Tao W."/>
            <person name="Teichmann S."/>
            <person name="Tobari Y.N."/>
            <person name="Tomimura Y."/>
            <person name="Tsolas J.M."/>
            <person name="Valente V.L."/>
            <person name="Venter E."/>
            <person name="Venter J.C."/>
            <person name="Vicario S."/>
            <person name="Vieira F.G."/>
            <person name="Vilella A.J."/>
            <person name="Villasante A."/>
            <person name="Walenz B."/>
            <person name="Wang J."/>
            <person name="Wasserman M."/>
            <person name="Watts T."/>
            <person name="Wilson D."/>
            <person name="Wilson R.K."/>
            <person name="Wing R.A."/>
            <person name="Wolfner M.F."/>
            <person name="Wong A."/>
            <person name="Wong G.K."/>
            <person name="Wu C.I."/>
            <person name="Wu G."/>
            <person name="Yamamoto D."/>
            <person name="Yang H.P."/>
            <person name="Yang S.P."/>
            <person name="Yorke J.A."/>
            <person name="Yoshida K."/>
            <person name="Zdobnov E."/>
            <person name="Zhang P."/>
            <person name="Zhang Y."/>
            <person name="Zimin A.V."/>
            <person name="Baldwin J."/>
            <person name="Abdouelleil A."/>
            <person name="Abdulkadir J."/>
            <person name="Abebe A."/>
            <person name="Abera B."/>
            <person name="Abreu J."/>
            <person name="Acer S.C."/>
            <person name="Aftuck L."/>
            <person name="Alexander A."/>
            <person name="An P."/>
            <person name="Anderson E."/>
            <person name="Anderson S."/>
            <person name="Arachi H."/>
            <person name="Azer M."/>
            <person name="Bachantsang P."/>
            <person name="Barry A."/>
            <person name="Bayul T."/>
            <person name="Berlin A."/>
            <person name="Bessette D."/>
            <person name="Bloom T."/>
            <person name="Blye J."/>
            <person name="Boguslavskiy L."/>
            <person name="Bonnet C."/>
            <person name="Boukhgalter B."/>
            <person name="Bourzgui I."/>
            <person name="Brown A."/>
            <person name="Cahill P."/>
            <person name="Channer S."/>
            <person name="Cheshatsang Y."/>
            <person name="Chuda L."/>
            <person name="Citroen M."/>
            <person name="Collymore A."/>
            <person name="Cooke P."/>
            <person name="Costello M."/>
            <person name="D'Aco K."/>
            <person name="Daza R."/>
            <person name="De Haan G."/>
            <person name="DeGray S."/>
            <person name="DeMaso C."/>
            <person name="Dhargay N."/>
            <person name="Dooley K."/>
            <person name="Dooley E."/>
            <person name="Doricent M."/>
            <person name="Dorje P."/>
            <person name="Dorjee K."/>
            <person name="Dupes A."/>
            <person name="Elong R."/>
            <person name="Falk J."/>
            <person name="Farina A."/>
            <person name="Faro S."/>
            <person name="Ferguson D."/>
            <person name="Fisher S."/>
            <person name="Foley C.D."/>
            <person name="Franke A."/>
            <person name="Friedrich D."/>
            <person name="Gadbois L."/>
            <person name="Gearin G."/>
            <person name="Gearin C.R."/>
            <person name="Giannoukos G."/>
            <person name="Goode T."/>
            <person name="Graham J."/>
            <person name="Grandbois E."/>
            <person name="Grewal S."/>
            <person name="Gyaltsen K."/>
            <person name="Hafez N."/>
            <person name="Hagos B."/>
            <person name="Hall J."/>
            <person name="Henson C."/>
            <person name="Hollinger A."/>
            <person name="Honan T."/>
            <person name="Huard M.D."/>
            <person name="Hughes L."/>
            <person name="Hurhula B."/>
            <person name="Husby M.E."/>
            <person name="Kamat A."/>
            <person name="Kanga B."/>
            <person name="Kashin S."/>
            <person name="Khazanovich D."/>
            <person name="Kisner P."/>
            <person name="Lance K."/>
            <person name="Lara M."/>
            <person name="Lee W."/>
            <person name="Lennon N."/>
            <person name="Letendre F."/>
            <person name="LeVine R."/>
            <person name="Lipovsky A."/>
            <person name="Liu X."/>
            <person name="Liu J."/>
            <person name="Liu S."/>
            <person name="Lokyitsang T."/>
            <person name="Lokyitsang Y."/>
            <person name="Lubonja R."/>
            <person name="Lui A."/>
            <person name="MacDonald P."/>
            <person name="Magnisalis V."/>
            <person name="Maru K."/>
            <person name="Matthews C."/>
            <person name="McCusker W."/>
            <person name="McDonough S."/>
            <person name="Mehta T."/>
            <person name="Meldrim J."/>
            <person name="Meneus L."/>
            <person name="Mihai O."/>
            <person name="Mihalev A."/>
            <person name="Mihova T."/>
            <person name="Mittelman R."/>
            <person name="Mlenga V."/>
            <person name="Montmayeur A."/>
            <person name="Mulrain L."/>
            <person name="Navidi A."/>
            <person name="Naylor J."/>
            <person name="Negash T."/>
            <person name="Nguyen T."/>
            <person name="Nguyen N."/>
            <person name="Nicol R."/>
            <person name="Norbu C."/>
            <person name="Norbu N."/>
            <person name="Novod N."/>
            <person name="O'Neill B."/>
            <person name="Osman S."/>
            <person name="Markiewicz E."/>
            <person name="Oyono O.L."/>
            <person name="Patti C."/>
            <person name="Phunkhang P."/>
            <person name="Pierre F."/>
            <person name="Priest M."/>
            <person name="Raghuraman S."/>
            <person name="Rege F."/>
            <person name="Reyes R."/>
            <person name="Rise C."/>
            <person name="Rogov P."/>
            <person name="Ross K."/>
            <person name="Ryan E."/>
            <person name="Settipalli S."/>
            <person name="Shea T."/>
            <person name="Sherpa N."/>
            <person name="Shi L."/>
            <person name="Shih D."/>
            <person name="Sparrow T."/>
            <person name="Spaulding J."/>
            <person name="Stalker J."/>
            <person name="Stange-Thomann N."/>
            <person name="Stavropoulos S."/>
            <person name="Stone C."/>
            <person name="Strader C."/>
            <person name="Tesfaye S."/>
            <person name="Thomson T."/>
            <person name="Thoulutsang Y."/>
            <person name="Thoulutsang D."/>
            <person name="Topham K."/>
            <person name="Topping I."/>
            <person name="Tsamla T."/>
            <person name="Vassiliev H."/>
            <person name="Vo A."/>
            <person name="Wangchuk T."/>
            <person name="Wangdi T."/>
            <person name="Weiand M."/>
            <person name="Wilkinson J."/>
            <person name="Wilson A."/>
            <person name="Yadav S."/>
            <person name="Young G."/>
            <person name="Yu Q."/>
            <person name="Zembek L."/>
            <person name="Zhong D."/>
            <person name="Zimmer A."/>
            <person name="Zwirko Z."/>
            <person name="Jaffe D.B."/>
            <person name="Alvarez P."/>
            <person name="Brockman W."/>
            <person name="Butler J."/>
            <person name="Chin C."/>
            <person name="Gnerre S."/>
            <person name="Grabherr M."/>
            <person name="Kleber M."/>
            <person name="Mauceli E."/>
            <person name="MacCallum I."/>
        </authorList>
    </citation>
    <scope>NUCLEOTIDE SEQUENCE [LARGE SCALE GENOMIC DNA]</scope>
    <source>
        <strain evidence="6">Tucson 14024-0371.13</strain>
    </source>
</reference>
<gene>
    <name evidence="5" type="primary">Dana\GF21230</name>
    <name evidence="5" type="synonym">dana_GLEANR_4447</name>
    <name evidence="5" type="ORF">GF21230</name>
</gene>
<dbReference type="GO" id="GO:0071013">
    <property type="term" value="C:catalytic step 2 spliceosome"/>
    <property type="evidence" value="ECO:0007669"/>
    <property type="project" value="TreeGrafter"/>
</dbReference>
<feature type="compositionally biased region" description="Basic and acidic residues" evidence="4">
    <location>
        <begin position="60"/>
        <end position="76"/>
    </location>
</feature>
<dbReference type="GO" id="GO:0031048">
    <property type="term" value="P:regulatory ncRNA-mediated heterochromatin formation"/>
    <property type="evidence" value="ECO:0007669"/>
    <property type="project" value="TreeGrafter"/>
</dbReference>
<dbReference type="InParanoid" id="B3MR80"/>
<accession>B3MR80</accession>
<keyword evidence="3" id="KW-0539">Nucleus</keyword>
<dbReference type="PANTHER" id="PTHR13471:SF0">
    <property type="entry name" value="NUCLEAR EXOSOME REGULATOR NRDE2"/>
    <property type="match status" value="1"/>
</dbReference>
<dbReference type="FunCoup" id="B3MR80">
    <property type="interactions" value="1059"/>
</dbReference>
<dbReference type="EMBL" id="CH902622">
    <property type="protein sequence ID" value="EDV34285.2"/>
    <property type="molecule type" value="Genomic_DNA"/>
</dbReference>
<dbReference type="STRING" id="7217.B3MR80"/>
<sequence length="1059" mass="120245">MWPKYSQAATTNQHIVAGIPKFFKNSLAKGSSSAIRLKRGSWLAWQVASMFPAYSGTAAKKKDDRSAPGKEKDVERPPPSGVDWRNNSSFGVDAPADDKAENGDRPQWVSSDDSESSAQSEAEDESSAEETPQITAGPSASTQLRLDFDGKETFYVDKKSNNTFRSASVRSLTRPTKPTYRIWMKRLTDWSPGLRPRRLERSRNRRYIRGVASGADDKPSELEVQKRQEELKELKVAVQREPQCEAHWLSLHRMLALNLDKANRLAVSEHQLHSLEEALAHHPSNERLLHLYTETAAAAYPASQVAILLERMLEKNPFEYTLWTSLIMATQGTMARCNVPDVMRIYENSMRRMHLGHTDASSQRFDSVDTDPIMMKLFNNCCLFLRQSGNFNQLFGLIRMSVELNFPDQAMDFLEATAADEQPLIEFEELVLSSGLPMAQIWIRVELLRQAYHYLPYPQMRHSEADAVEGGLDTQRFVFSSDVCRYAYPLKAPDNRLQLMLLVVQLLKMPVSTSECLAERLGTRTDQFGDSDAVEMMLAGLAERSSYAVPIDQSLDFAKALMALAKDLSVTPSYLPHMIGSELYAATVGKFLLSAAAAFRPAEPRRQIFVVLWFRLQRIILLAGKLSGKMDAGKLHDMRCAVRHMVARDENRDVARMFVEYGTWEFERLERDDDPERAFKIFMKLIQAGAEEGEFLTCPQMMLAYVVFAEMLMAYNRREHALHLLCCMNMGVVVDTLSQEEAKRATRTSNRGLELLTNEVRALDGMSPTMLLEEYFQPHKLVLYARARCLMLCLFSRFEEANSLLLDLLADPLSQAKAQTSERRRFLREQLMELRMTVLQLPTPALLPLDSTDAEAREAPTPSLVAARGKLLVSLVRSGLEEFPRNMAMLLRWSTFSTLEWHKLRAQLIRTEAGVASLLHMVVASSCRFGASMQQAVGAGGLQVHIQTAVRNRVISMFETFLPTNPHRTEVEARQWAVLRKNSLYWRLYLRCLSDVNASFERSKECLLSALDECPWDKAIYIDGATHVPQELGHLQDLMIEKQLRMFAVPEELDILRRL</sequence>
<evidence type="ECO:0000313" key="6">
    <source>
        <dbReference type="Proteomes" id="UP000007801"/>
    </source>
</evidence>
<evidence type="ECO:0000256" key="2">
    <source>
        <dbReference type="ARBA" id="ARBA00009265"/>
    </source>
</evidence>
<evidence type="ECO:0000256" key="3">
    <source>
        <dbReference type="ARBA" id="ARBA00023242"/>
    </source>
</evidence>
<comment type="similarity">
    <text evidence="2">Belongs to the NRDE2 family.</text>
</comment>
<protein>
    <submittedName>
        <fullName evidence="5">Uncharacterized protein, isoform A</fullName>
    </submittedName>
</protein>
<dbReference type="eggNOG" id="KOG1972">
    <property type="taxonomic scope" value="Eukaryota"/>
</dbReference>
<dbReference type="Pfam" id="PF08424">
    <property type="entry name" value="NRDE-2"/>
    <property type="match status" value="1"/>
</dbReference>
<name>B3MR80_DROAN</name>
<feature type="compositionally biased region" description="Polar residues" evidence="4">
    <location>
        <begin position="132"/>
        <end position="144"/>
    </location>
</feature>
<comment type="subcellular location">
    <subcellularLocation>
        <location evidence="1">Nucleus</location>
    </subcellularLocation>
</comment>
<dbReference type="Proteomes" id="UP000007801">
    <property type="component" value="Unassembled WGS sequence"/>
</dbReference>
<dbReference type="InterPro" id="IPR013633">
    <property type="entry name" value="NRDE-2"/>
</dbReference>
<evidence type="ECO:0000313" key="5">
    <source>
        <dbReference type="EMBL" id="EDV34285.2"/>
    </source>
</evidence>
<dbReference type="GO" id="GO:1902369">
    <property type="term" value="P:negative regulation of RNA catabolic process"/>
    <property type="evidence" value="ECO:0007669"/>
    <property type="project" value="TreeGrafter"/>
</dbReference>
<dbReference type="AlphaFoldDB" id="B3MR80"/>